<feature type="domain" description="ABC transporter" evidence="4">
    <location>
        <begin position="1249"/>
        <end position="1473"/>
    </location>
</feature>
<dbReference type="GO" id="GO:0140359">
    <property type="term" value="F:ABC-type transporter activity"/>
    <property type="evidence" value="ECO:0007669"/>
    <property type="project" value="InterPro"/>
</dbReference>
<dbReference type="GO" id="GO:0005319">
    <property type="term" value="F:lipid transporter activity"/>
    <property type="evidence" value="ECO:0000318"/>
    <property type="project" value="GO_Central"/>
</dbReference>
<dbReference type="STRING" id="6238.A8XH27"/>
<dbReference type="GO" id="GO:0005524">
    <property type="term" value="F:ATP binding"/>
    <property type="evidence" value="ECO:0007669"/>
    <property type="project" value="UniProtKB-KW"/>
</dbReference>
<accession>A8XH27</accession>
<dbReference type="PROSITE" id="PS00211">
    <property type="entry name" value="ABC_TRANSPORTER_1"/>
    <property type="match status" value="2"/>
</dbReference>
<dbReference type="EMBL" id="HE601401">
    <property type="protein sequence ID" value="CAP31951.2"/>
    <property type="molecule type" value="Genomic_DNA"/>
</dbReference>
<sequence length="1558" mass="175225">MKKLLSLLKKDVILVRRNKVWTTFEVLIPVMILLLPLAFLDESYLVTYKTLQEERNSLRALSGSINEVDLEDVVPDIELAVDGCDVPPDVDSCKPVGGVFVTSDGVDMIVPATNKDINALKKPIEPKPDDDTVSFYSYYVPYLYKTMNIKFQKDTKAAGYQAKPDKDRLKTIYIYSENEGTISFFSYVSLLIGFCITLPVINTPYLNSIGLSRTLFYAEHFIFATLKSTILILLAIVVYCILITVSLDSFLLLFSIFLYQRFNVFWIVFGVFVYIVASISFAMFVSAFFAKPRRAVEAITAIWLASIYFSTFSFHPVGWETIPASLNINKALKCYILAMEPHFVKDGGMSFTDGFESIREEYYSCLVYLLVMIFDAVVMSVGSVFASRLVDKTSNYLVTLFWKKMKHVDEEEKTNSSSDLSNAEGILLGEEVVKGRKDAVSDIELSGLIKIYENGETAVNGLSMRAIRGQVSVLLGHNGCGKSTTFGMITGNLQPTSGTITIEEVDAVENRNVARQSVGYCPQYNPLYDKLTVMEHLELVNTLKGKSSDDFENDAATLLRQIVLEDKRNVMAKNLSGGMKRKLSVCMAMIGGSRVVLLDEPTAGMDPGARLDVQKILNKVKEERTILLTTHYMDEAEKLGDWVFVMSHGKMAASGSLPFLKKKYGDGYVMTLVLDSDDNIEEPIAVVDQLCTAYVNDAKLKDQRGQMIEISLPENQKDRFLSLFKALEAIIDKQYDSEDLRYLSSHLMEQVKKLKIVAMGISVSSLEQVFIKVERECDRVLYGIDDDERRARAEKNFNALAEAKKEPPLEGQSLISCQLKTILYKRFVHLLKNPSQLIMQFFILTIFLYLVFKKSAISVPADPTALIHNFNLSGFPPSKVILQFEKNSDQRIFNYLKHFKNLEVDNSRIKKYELKNVSEVPMKKKIPALVKNQTVSDKKIGLVISVYEHKTILHYYEQTSSCLPIALNLLSNLKYLRLNSSSPVGTNELYVEFVPVKHAEMQMLTGISPPIFWIGSVFWDFCLYFIVAVYAYILFHVYGTFEDYYHLVYGSVLLFFFPIISFVYLVSVFIKTPTVGSTFLIFFKLTAAATGMLVYAWYLLINKDNLLIRQWYAFGLVDAGLILMYSLTKLHMCQKILQKAFSTARPLIFGFDSVYEFPAIWVDYCYFILLSVLFFWFFVAFRSRVFKRLLGGYKNKKPREKKRYAIIDETSTTRGEKSPMVPTGTTRSTPGTTIATGSESSVQHGKPVVVTDQLVKDFGDLRAVNGLTVTVKEKECFGLLGQNGAGKTTSFDMLTGISIPSGGTASIAGENITSRIQIGYCPQFDTLLGQFSGRQCLRIIAQLQGYSNCEDVIEMVLICIGMTDHADKKIQHCSGGQKRKISVGIALMSRSPCVMLDEPTAGIDPRARREIWDILHNMREKGNSSIVLTSHSMDECEALCTRIGILREGDMIAVGSSQELKSRFGNFYLMTMVLQSLEQSASVMGSVAVNWPEAVLKVEPSQANLNIVYQLPKPKGSKWSETLKQVEELAASLEVEDFMLSQATLEDAFIRLNSAQTR</sequence>
<dbReference type="FunFam" id="3.40.50.300:FF:000933">
    <property type="entry name" value="ABC transporter A family member 7"/>
    <property type="match status" value="1"/>
</dbReference>
<dbReference type="InterPro" id="IPR027417">
    <property type="entry name" value="P-loop_NTPase"/>
</dbReference>
<feature type="transmembrane region" description="Helical" evidence="3">
    <location>
        <begin position="1111"/>
        <end position="1128"/>
    </location>
</feature>
<dbReference type="RefSeq" id="XP_045095060.1">
    <property type="nucleotide sequence ID" value="XM_045242119.1"/>
</dbReference>
<dbReference type="Gene3D" id="3.40.50.300">
    <property type="entry name" value="P-loop containing nucleotide triphosphate hydrolases"/>
    <property type="match status" value="2"/>
</dbReference>
<dbReference type="OMA" id="LSVCMAM"/>
<feature type="domain" description="ABC transporter" evidence="4">
    <location>
        <begin position="443"/>
        <end position="673"/>
    </location>
</feature>
<dbReference type="CDD" id="cd03263">
    <property type="entry name" value="ABC_subfamily_A"/>
    <property type="match status" value="2"/>
</dbReference>
<feature type="transmembrane region" description="Helical" evidence="3">
    <location>
        <begin position="366"/>
        <end position="386"/>
    </location>
</feature>
<dbReference type="Proteomes" id="UP000008549">
    <property type="component" value="Unassembled WGS sequence"/>
</dbReference>
<reference evidence="5 6" key="1">
    <citation type="journal article" date="2003" name="PLoS Biol.">
        <title>The genome sequence of Caenorhabditis briggsae: a platform for comparative genomics.</title>
        <authorList>
            <person name="Stein L.D."/>
            <person name="Bao Z."/>
            <person name="Blasiar D."/>
            <person name="Blumenthal T."/>
            <person name="Brent M.R."/>
            <person name="Chen N."/>
            <person name="Chinwalla A."/>
            <person name="Clarke L."/>
            <person name="Clee C."/>
            <person name="Coghlan A."/>
            <person name="Coulson A."/>
            <person name="D'Eustachio P."/>
            <person name="Fitch D.H."/>
            <person name="Fulton L.A."/>
            <person name="Fulton R.E."/>
            <person name="Griffiths-Jones S."/>
            <person name="Harris T.W."/>
            <person name="Hillier L.W."/>
            <person name="Kamath R."/>
            <person name="Kuwabara P.E."/>
            <person name="Mardis E.R."/>
            <person name="Marra M.A."/>
            <person name="Miner T.L."/>
            <person name="Minx P."/>
            <person name="Mullikin J.C."/>
            <person name="Plumb R.W."/>
            <person name="Rogers J."/>
            <person name="Schein J.E."/>
            <person name="Sohrmann M."/>
            <person name="Spieth J."/>
            <person name="Stajich J.E."/>
            <person name="Wei C."/>
            <person name="Willey D."/>
            <person name="Wilson R.K."/>
            <person name="Durbin R."/>
            <person name="Waterston R.H."/>
        </authorList>
    </citation>
    <scope>NUCLEOTIDE SEQUENCE [LARGE SCALE GENOMIC DNA]</scope>
    <source>
        <strain evidence="5 6">AF16</strain>
    </source>
</reference>
<feature type="transmembrane region" description="Helical" evidence="3">
    <location>
        <begin position="264"/>
        <end position="289"/>
    </location>
</feature>
<feature type="transmembrane region" description="Helical" evidence="3">
    <location>
        <begin position="1011"/>
        <end position="1035"/>
    </location>
</feature>
<dbReference type="GO" id="GO:0042626">
    <property type="term" value="F:ATPase-coupled transmembrane transporter activity"/>
    <property type="evidence" value="ECO:0000318"/>
    <property type="project" value="GO_Central"/>
</dbReference>
<evidence type="ECO:0000256" key="2">
    <source>
        <dbReference type="ARBA" id="ARBA00022840"/>
    </source>
</evidence>
<dbReference type="FunFam" id="3.40.50.300:FF:001598">
    <property type="entry name" value="ABC transporter ced-7"/>
    <property type="match status" value="1"/>
</dbReference>
<dbReference type="CTD" id="8588714"/>
<feature type="transmembrane region" description="Helical" evidence="3">
    <location>
        <begin position="835"/>
        <end position="852"/>
    </location>
</feature>
<feature type="transmembrane region" description="Helical" evidence="3">
    <location>
        <begin position="1047"/>
        <end position="1070"/>
    </location>
</feature>
<dbReference type="HOGENOM" id="CLU_000604_19_1_1"/>
<dbReference type="SMART" id="SM00382">
    <property type="entry name" value="AAA"/>
    <property type="match status" value="2"/>
</dbReference>
<dbReference type="InterPro" id="IPR017871">
    <property type="entry name" value="ABC_transporter-like_CS"/>
</dbReference>
<proteinExistence type="predicted"/>
<feature type="transmembrane region" description="Helical" evidence="3">
    <location>
        <begin position="20"/>
        <end position="40"/>
    </location>
</feature>
<feature type="transmembrane region" description="Helical" evidence="3">
    <location>
        <begin position="184"/>
        <end position="209"/>
    </location>
</feature>
<feature type="transmembrane region" description="Helical" evidence="3">
    <location>
        <begin position="1159"/>
        <end position="1181"/>
    </location>
</feature>
<feature type="transmembrane region" description="Helical" evidence="3">
    <location>
        <begin position="230"/>
        <end position="258"/>
    </location>
</feature>
<keyword evidence="3" id="KW-0812">Transmembrane</keyword>
<gene>
    <name evidence="5" type="ORF">CBG13094</name>
    <name evidence="5" type="ORF">CBG_13094</name>
</gene>
<dbReference type="GO" id="GO:0006869">
    <property type="term" value="P:lipid transport"/>
    <property type="evidence" value="ECO:0000318"/>
    <property type="project" value="GO_Central"/>
</dbReference>
<dbReference type="SUPFAM" id="SSF52540">
    <property type="entry name" value="P-loop containing nucleoside triphosphate hydrolases"/>
    <property type="match status" value="2"/>
</dbReference>
<keyword evidence="1" id="KW-0547">Nucleotide-binding</keyword>
<feature type="transmembrane region" description="Helical" evidence="3">
    <location>
        <begin position="1076"/>
        <end position="1099"/>
    </location>
</feature>
<protein>
    <submittedName>
        <fullName evidence="5">Protein CBG13094</fullName>
    </submittedName>
</protein>
<dbReference type="InParanoid" id="A8XH27"/>
<dbReference type="KEGG" id="cbr:CBG_13094"/>
<organism evidence="5 6">
    <name type="scientific">Caenorhabditis briggsae</name>
    <dbReference type="NCBI Taxonomy" id="6238"/>
    <lineage>
        <taxon>Eukaryota</taxon>
        <taxon>Metazoa</taxon>
        <taxon>Ecdysozoa</taxon>
        <taxon>Nematoda</taxon>
        <taxon>Chromadorea</taxon>
        <taxon>Rhabditida</taxon>
        <taxon>Rhabditina</taxon>
        <taxon>Rhabditomorpha</taxon>
        <taxon>Rhabditoidea</taxon>
        <taxon>Rhabditidae</taxon>
        <taxon>Peloderinae</taxon>
        <taxon>Caenorhabditis</taxon>
    </lineage>
</organism>
<dbReference type="GeneID" id="8588714"/>
<dbReference type="InterPro" id="IPR026082">
    <property type="entry name" value="ABCA"/>
</dbReference>
<evidence type="ECO:0000256" key="3">
    <source>
        <dbReference type="SAM" id="Phobius"/>
    </source>
</evidence>
<dbReference type="InterPro" id="IPR003593">
    <property type="entry name" value="AAA+_ATPase"/>
</dbReference>
<dbReference type="GO" id="GO:0016020">
    <property type="term" value="C:membrane"/>
    <property type="evidence" value="ECO:0007669"/>
    <property type="project" value="InterPro"/>
</dbReference>
<dbReference type="InterPro" id="IPR003439">
    <property type="entry name" value="ABC_transporter-like_ATP-bd"/>
</dbReference>
<dbReference type="GO" id="GO:0016887">
    <property type="term" value="F:ATP hydrolysis activity"/>
    <property type="evidence" value="ECO:0007669"/>
    <property type="project" value="InterPro"/>
</dbReference>
<reference evidence="5 6" key="2">
    <citation type="journal article" date="2011" name="PLoS Genet.">
        <title>Caenorhabditis briggsae recombinant inbred line genotypes reveal inter-strain incompatibility and the evolution of recombination.</title>
        <authorList>
            <person name="Ross J.A."/>
            <person name="Koboldt D.C."/>
            <person name="Staisch J.E."/>
            <person name="Chamberlin H.M."/>
            <person name="Gupta B.P."/>
            <person name="Miller R.D."/>
            <person name="Baird S.E."/>
            <person name="Haag E.S."/>
        </authorList>
    </citation>
    <scope>NUCLEOTIDE SEQUENCE [LARGE SCALE GENOMIC DNA]</scope>
    <source>
        <strain evidence="5 6">AF16</strain>
    </source>
</reference>
<evidence type="ECO:0000256" key="1">
    <source>
        <dbReference type="ARBA" id="ARBA00022741"/>
    </source>
</evidence>
<dbReference type="PANTHER" id="PTHR19229">
    <property type="entry name" value="ATP-BINDING CASSETTE TRANSPORTER SUBFAMILY A ABCA"/>
    <property type="match status" value="1"/>
</dbReference>
<keyword evidence="3" id="KW-0472">Membrane</keyword>
<evidence type="ECO:0000313" key="6">
    <source>
        <dbReference type="Proteomes" id="UP000008549"/>
    </source>
</evidence>
<dbReference type="PANTHER" id="PTHR19229:SF151">
    <property type="entry name" value="ABC TRANSPORTER DOMAIN-CONTAINING PROTEIN"/>
    <property type="match status" value="1"/>
</dbReference>
<evidence type="ECO:0000313" key="5">
    <source>
        <dbReference type="EMBL" id="CAP31951.2"/>
    </source>
</evidence>
<dbReference type="PROSITE" id="PS50893">
    <property type="entry name" value="ABC_TRANSPORTER_2"/>
    <property type="match status" value="2"/>
</dbReference>
<keyword evidence="2" id="KW-0067">ATP-binding</keyword>
<keyword evidence="6" id="KW-1185">Reference proteome</keyword>
<evidence type="ECO:0000259" key="4">
    <source>
        <dbReference type="PROSITE" id="PS50893"/>
    </source>
</evidence>
<dbReference type="eggNOG" id="KOG0059">
    <property type="taxonomic scope" value="Eukaryota"/>
</dbReference>
<keyword evidence="3" id="KW-1133">Transmembrane helix</keyword>
<name>A8XH27_CAEBR</name>
<dbReference type="Pfam" id="PF00005">
    <property type="entry name" value="ABC_tran"/>
    <property type="match status" value="2"/>
</dbReference>